<evidence type="ECO:0000313" key="2">
    <source>
        <dbReference type="WBParaSite" id="Csp11.Scaffold601.g5457.t1"/>
    </source>
</evidence>
<dbReference type="WBParaSite" id="Csp11.Scaffold601.g5457.t1">
    <property type="protein sequence ID" value="Csp11.Scaffold601.g5457.t1"/>
    <property type="gene ID" value="Csp11.Scaffold601.g5457"/>
</dbReference>
<protein>
    <submittedName>
        <fullName evidence="2">Secreted protein</fullName>
    </submittedName>
</protein>
<accession>A0A1I7TFL7</accession>
<name>A0A1I7TFL7_9PELO</name>
<organism evidence="1 2">
    <name type="scientific">Caenorhabditis tropicalis</name>
    <dbReference type="NCBI Taxonomy" id="1561998"/>
    <lineage>
        <taxon>Eukaryota</taxon>
        <taxon>Metazoa</taxon>
        <taxon>Ecdysozoa</taxon>
        <taxon>Nematoda</taxon>
        <taxon>Chromadorea</taxon>
        <taxon>Rhabditida</taxon>
        <taxon>Rhabditina</taxon>
        <taxon>Rhabditomorpha</taxon>
        <taxon>Rhabditoidea</taxon>
        <taxon>Rhabditidae</taxon>
        <taxon>Peloderinae</taxon>
        <taxon>Caenorhabditis</taxon>
    </lineage>
</organism>
<keyword evidence="1" id="KW-1185">Reference proteome</keyword>
<sequence length="74" mass="8885">MGVEFCVFLCVIRRIVHIDCIRMPGSVEKRKKKWHAFCSHIYTHQFFTARDEYEGWKKMKNCLDSSDEDVVWVT</sequence>
<evidence type="ECO:0000313" key="1">
    <source>
        <dbReference type="Proteomes" id="UP000095282"/>
    </source>
</evidence>
<dbReference type="AlphaFoldDB" id="A0A1I7TFL7"/>
<proteinExistence type="predicted"/>
<dbReference type="Proteomes" id="UP000095282">
    <property type="component" value="Unplaced"/>
</dbReference>
<reference evidence="2" key="1">
    <citation type="submission" date="2016-11" db="UniProtKB">
        <authorList>
            <consortium name="WormBaseParasite"/>
        </authorList>
    </citation>
    <scope>IDENTIFICATION</scope>
</reference>